<keyword evidence="4" id="KW-1185">Reference proteome</keyword>
<proteinExistence type="predicted"/>
<evidence type="ECO:0000256" key="2">
    <source>
        <dbReference type="ARBA" id="ARBA00023235"/>
    </source>
</evidence>
<dbReference type="EMBL" id="CP071709">
    <property type="protein sequence ID" value="QVY63884.1"/>
    <property type="molecule type" value="Genomic_DNA"/>
</dbReference>
<dbReference type="NCBIfam" id="NF007266">
    <property type="entry name" value="PRK09722.1"/>
    <property type="match status" value="1"/>
</dbReference>
<gene>
    <name evidence="3" type="ORF">J1899_20240</name>
</gene>
<protein>
    <submittedName>
        <fullName evidence="3">Ribulose-phosphate 3-epimerase</fullName>
        <ecNumber evidence="3">5.1.3.1</ecNumber>
    </submittedName>
</protein>
<accession>A0ABX8FIT0</accession>
<dbReference type="Proteomes" id="UP000679247">
    <property type="component" value="Chromosome"/>
</dbReference>
<keyword evidence="2 3" id="KW-0413">Isomerase</keyword>
<dbReference type="GO" id="GO:0004750">
    <property type="term" value="F:D-ribulose-phosphate 3-epimerase activity"/>
    <property type="evidence" value="ECO:0007669"/>
    <property type="project" value="UniProtKB-EC"/>
</dbReference>
<dbReference type="PROSITE" id="PS01086">
    <property type="entry name" value="RIBUL_P_3_EPIMER_2"/>
    <property type="match status" value="1"/>
</dbReference>
<dbReference type="Gene3D" id="3.20.20.70">
    <property type="entry name" value="Aldolase class I"/>
    <property type="match status" value="1"/>
</dbReference>
<organism evidence="3 4">
    <name type="scientific">Cytobacillus gottheilii</name>
    <dbReference type="NCBI Taxonomy" id="859144"/>
    <lineage>
        <taxon>Bacteria</taxon>
        <taxon>Bacillati</taxon>
        <taxon>Bacillota</taxon>
        <taxon>Bacilli</taxon>
        <taxon>Bacillales</taxon>
        <taxon>Bacillaceae</taxon>
        <taxon>Cytobacillus</taxon>
    </lineage>
</organism>
<dbReference type="InterPro" id="IPR000056">
    <property type="entry name" value="Ribul_P_3_epim-like"/>
</dbReference>
<dbReference type="PANTHER" id="PTHR11749">
    <property type="entry name" value="RIBULOSE-5-PHOSPHATE-3-EPIMERASE"/>
    <property type="match status" value="1"/>
</dbReference>
<dbReference type="CDD" id="cd00429">
    <property type="entry name" value="RPE"/>
    <property type="match status" value="1"/>
</dbReference>
<name>A0ABX8FIT0_9BACI</name>
<dbReference type="NCBIfam" id="NF004076">
    <property type="entry name" value="PRK05581.1-4"/>
    <property type="match status" value="1"/>
</dbReference>
<evidence type="ECO:0000313" key="4">
    <source>
        <dbReference type="Proteomes" id="UP000679247"/>
    </source>
</evidence>
<dbReference type="InterPro" id="IPR011060">
    <property type="entry name" value="RibuloseP-bd_barrel"/>
</dbReference>
<reference evidence="3 4" key="1">
    <citation type="submission" date="2021-03" db="EMBL/GenBank/DDBJ databases">
        <title>The first data on the complete genome of the tetrodotoxin-producing bacterium.</title>
        <authorList>
            <person name="Melnikova D.I."/>
            <person name="Nijland R."/>
            <person name="Magarlamov T.Y."/>
        </authorList>
    </citation>
    <scope>NUCLEOTIDE SEQUENCE [LARGE SCALE GENOMIC DNA]</scope>
    <source>
        <strain evidence="3 4">1839</strain>
    </source>
</reference>
<evidence type="ECO:0000313" key="3">
    <source>
        <dbReference type="EMBL" id="QVY63884.1"/>
    </source>
</evidence>
<dbReference type="Pfam" id="PF00834">
    <property type="entry name" value="Ribul_P_3_epim"/>
    <property type="match status" value="1"/>
</dbReference>
<evidence type="ECO:0000256" key="1">
    <source>
        <dbReference type="ARBA" id="ARBA00022723"/>
    </source>
</evidence>
<dbReference type="EC" id="5.1.3.1" evidence="3"/>
<dbReference type="SUPFAM" id="SSF51366">
    <property type="entry name" value="Ribulose-phoshate binding barrel"/>
    <property type="match status" value="1"/>
</dbReference>
<sequence length="225" mass="25199">MQPAFSASLMCMDFLQVENQLKVLNNAMDYYHIDIIDGHYSKNLSLSPDLMKAFRKVVTKPMDVHLATTNPEDWIEVCANAGAAYISPQAETINHHAFRILNMIQQAGCKIGIVLNPATPLQYIESYLGRVDLLTIMTVDPGFPGQPFIHEMIGKIKEAAKLREEKGYKYKIQVDGAVNKSTFKELNRAGADVYVLGSSGLFNLDENIELACEKMHQNFAEATQR</sequence>
<dbReference type="InterPro" id="IPR013785">
    <property type="entry name" value="Aldolase_TIM"/>
</dbReference>
<keyword evidence="1" id="KW-0479">Metal-binding</keyword>